<evidence type="ECO:0000256" key="1">
    <source>
        <dbReference type="SAM" id="SignalP"/>
    </source>
</evidence>
<sequence length="299" mass="35214">MGYPLQLHQICAILLFCEKSCGAQLSKDQVHFNFYPWTNLNTFLYTAIKILSKYERKEEIEEEIYCGLKGVKFTNIQKEINPGYFVTFVRASNDFTIAQFCQGSNGCILKFHPSMRRAGGIKSCDVSWLLPSLPYRQILFANTPFQFFLEKEIISNFREWNARIESEDKNSQVILLTWDAHDKYIQQVLKISAMWNNTIDLNLIYILLFLKKESTALTECLLEFEEWKVQNNNAEIYKLTMHKFYQRRCCNDSLNLFTLFLEDIFKCTTLSLFDIVIRYTADIGLPFVEKDKFIQMKDK</sequence>
<feature type="signal peptide" evidence="1">
    <location>
        <begin position="1"/>
        <end position="22"/>
    </location>
</feature>
<keyword evidence="3" id="KW-1185">Reference proteome</keyword>
<evidence type="ECO:0000313" key="3">
    <source>
        <dbReference type="Proteomes" id="UP000023152"/>
    </source>
</evidence>
<feature type="chain" id="PRO_5004975246" evidence="1">
    <location>
        <begin position="23"/>
        <end position="299"/>
    </location>
</feature>
<accession>X6MC89</accession>
<evidence type="ECO:0000313" key="2">
    <source>
        <dbReference type="EMBL" id="ETO11057.1"/>
    </source>
</evidence>
<reference evidence="2 3" key="1">
    <citation type="journal article" date="2013" name="Curr. Biol.">
        <title>The Genome of the Foraminiferan Reticulomyxa filosa.</title>
        <authorList>
            <person name="Glockner G."/>
            <person name="Hulsmann N."/>
            <person name="Schleicher M."/>
            <person name="Noegel A.A."/>
            <person name="Eichinger L."/>
            <person name="Gallinger C."/>
            <person name="Pawlowski J."/>
            <person name="Sierra R."/>
            <person name="Euteneuer U."/>
            <person name="Pillet L."/>
            <person name="Moustafa A."/>
            <person name="Platzer M."/>
            <person name="Groth M."/>
            <person name="Szafranski K."/>
            <person name="Schliwa M."/>
        </authorList>
    </citation>
    <scope>NUCLEOTIDE SEQUENCE [LARGE SCALE GENOMIC DNA]</scope>
</reference>
<dbReference type="AlphaFoldDB" id="X6MC89"/>
<gene>
    <name evidence="2" type="ORF">RFI_26318</name>
</gene>
<name>X6MC89_RETFI</name>
<comment type="caution">
    <text evidence="2">The sequence shown here is derived from an EMBL/GenBank/DDBJ whole genome shotgun (WGS) entry which is preliminary data.</text>
</comment>
<dbReference type="OrthoDB" id="9990006at2759"/>
<keyword evidence="1" id="KW-0732">Signal</keyword>
<protein>
    <submittedName>
        <fullName evidence="2">Uncharacterized protein</fullName>
    </submittedName>
</protein>
<organism evidence="2 3">
    <name type="scientific">Reticulomyxa filosa</name>
    <dbReference type="NCBI Taxonomy" id="46433"/>
    <lineage>
        <taxon>Eukaryota</taxon>
        <taxon>Sar</taxon>
        <taxon>Rhizaria</taxon>
        <taxon>Retaria</taxon>
        <taxon>Foraminifera</taxon>
        <taxon>Monothalamids</taxon>
        <taxon>Reticulomyxidae</taxon>
        <taxon>Reticulomyxa</taxon>
    </lineage>
</organism>
<dbReference type="Proteomes" id="UP000023152">
    <property type="component" value="Unassembled WGS sequence"/>
</dbReference>
<dbReference type="EMBL" id="ASPP01022832">
    <property type="protein sequence ID" value="ETO11057.1"/>
    <property type="molecule type" value="Genomic_DNA"/>
</dbReference>
<proteinExistence type="predicted"/>